<dbReference type="Gene3D" id="1.20.1270.390">
    <property type="match status" value="1"/>
</dbReference>
<dbReference type="STRING" id="488535.SAMN04487963_0473"/>
<dbReference type="RefSeq" id="WP_092020282.1">
    <property type="nucleotide sequence ID" value="NZ_FOUE01000001.1"/>
</dbReference>
<dbReference type="Pfam" id="PF14346">
    <property type="entry name" value="DUF4398"/>
    <property type="match status" value="1"/>
</dbReference>
<dbReference type="AlphaFoldDB" id="A0A1I4LH58"/>
<accession>A0A1I4LH58</accession>
<keyword evidence="5" id="KW-1185">Reference proteome</keyword>
<evidence type="ECO:0000256" key="2">
    <source>
        <dbReference type="SAM" id="SignalP"/>
    </source>
</evidence>
<name>A0A1I4LH58_9GAMM</name>
<feature type="domain" description="DUF4398" evidence="3">
    <location>
        <begin position="33"/>
        <end position="108"/>
    </location>
</feature>
<reference evidence="5" key="1">
    <citation type="submission" date="2016-10" db="EMBL/GenBank/DDBJ databases">
        <authorList>
            <person name="Varghese N."/>
            <person name="Submissions S."/>
        </authorList>
    </citation>
    <scope>NUCLEOTIDE SEQUENCE [LARGE SCALE GENOMIC DNA]</scope>
    <source>
        <strain evidence="5">CGMCC 1.7061</strain>
    </source>
</reference>
<protein>
    <recommendedName>
        <fullName evidence="3">DUF4398 domain-containing protein</fullName>
    </recommendedName>
</protein>
<feature type="signal peptide" evidence="2">
    <location>
        <begin position="1"/>
        <end position="24"/>
    </location>
</feature>
<evidence type="ECO:0000259" key="3">
    <source>
        <dbReference type="Pfam" id="PF14346"/>
    </source>
</evidence>
<sequence>MRAYRCQWHAACALGLAAMLAGCASQGPRPDSELMSASSAVEQAEASLARQYEPVLLNEAQNKIADARELIDREENDQARALLKQAEVDAQLAAARSETAKARQAVEEINKNIEQLRMQMESSAQ</sequence>
<dbReference type="EMBL" id="FOUE01000001">
    <property type="protein sequence ID" value="SFL90302.1"/>
    <property type="molecule type" value="Genomic_DNA"/>
</dbReference>
<keyword evidence="1" id="KW-0175">Coiled coil</keyword>
<organism evidence="4 5">
    <name type="scientific">Marinobacter zhejiangensis</name>
    <dbReference type="NCBI Taxonomy" id="488535"/>
    <lineage>
        <taxon>Bacteria</taxon>
        <taxon>Pseudomonadati</taxon>
        <taxon>Pseudomonadota</taxon>
        <taxon>Gammaproteobacteria</taxon>
        <taxon>Pseudomonadales</taxon>
        <taxon>Marinobacteraceae</taxon>
        <taxon>Marinobacter</taxon>
    </lineage>
</organism>
<gene>
    <name evidence="4" type="ORF">SAMN04487963_0473</name>
</gene>
<dbReference type="PROSITE" id="PS51257">
    <property type="entry name" value="PROKAR_LIPOPROTEIN"/>
    <property type="match status" value="1"/>
</dbReference>
<feature type="coiled-coil region" evidence="1">
    <location>
        <begin position="57"/>
        <end position="119"/>
    </location>
</feature>
<evidence type="ECO:0000313" key="5">
    <source>
        <dbReference type="Proteomes" id="UP000198519"/>
    </source>
</evidence>
<dbReference type="Proteomes" id="UP000198519">
    <property type="component" value="Unassembled WGS sequence"/>
</dbReference>
<proteinExistence type="predicted"/>
<evidence type="ECO:0000256" key="1">
    <source>
        <dbReference type="SAM" id="Coils"/>
    </source>
</evidence>
<evidence type="ECO:0000313" key="4">
    <source>
        <dbReference type="EMBL" id="SFL90302.1"/>
    </source>
</evidence>
<dbReference type="InterPro" id="IPR025511">
    <property type="entry name" value="DUF4398"/>
</dbReference>
<dbReference type="OrthoDB" id="9815390at2"/>
<feature type="chain" id="PRO_5011687714" description="DUF4398 domain-containing protein" evidence="2">
    <location>
        <begin position="25"/>
        <end position="125"/>
    </location>
</feature>
<keyword evidence="2" id="KW-0732">Signal</keyword>